<reference evidence="3" key="1">
    <citation type="submission" date="2016-09" db="EMBL/GenBank/DDBJ databases">
        <authorList>
            <person name="Varghese N."/>
            <person name="Submissions S."/>
        </authorList>
    </citation>
    <scope>NUCLEOTIDE SEQUENCE [LARGE SCALE GENOMIC DNA]</scope>
    <source>
        <strain evidence="3">ANC 4422</strain>
    </source>
</reference>
<accession>A0A1G6HT11</accession>
<dbReference type="Proteomes" id="UP000242501">
    <property type="component" value="Unassembled WGS sequence"/>
</dbReference>
<proteinExistence type="predicted"/>
<evidence type="ECO:0008006" key="4">
    <source>
        <dbReference type="Google" id="ProtNLM"/>
    </source>
</evidence>
<gene>
    <name evidence="2" type="ORF">SAMN05421733_10712</name>
</gene>
<evidence type="ECO:0000256" key="1">
    <source>
        <dbReference type="SAM" id="SignalP"/>
    </source>
</evidence>
<feature type="chain" id="PRO_5017414741" description="DUF3108 domain-containing protein" evidence="1">
    <location>
        <begin position="26"/>
        <end position="231"/>
    </location>
</feature>
<feature type="signal peptide" evidence="1">
    <location>
        <begin position="1"/>
        <end position="25"/>
    </location>
</feature>
<evidence type="ECO:0000313" key="2">
    <source>
        <dbReference type="EMBL" id="SDB97371.1"/>
    </source>
</evidence>
<dbReference type="EMBL" id="FMYL01000007">
    <property type="protein sequence ID" value="SDB97371.1"/>
    <property type="molecule type" value="Genomic_DNA"/>
</dbReference>
<dbReference type="STRING" id="1219383.SAMN05421733_10712"/>
<protein>
    <recommendedName>
        <fullName evidence="4">DUF3108 domain-containing protein</fullName>
    </recommendedName>
</protein>
<evidence type="ECO:0000313" key="3">
    <source>
        <dbReference type="Proteomes" id="UP000242501"/>
    </source>
</evidence>
<dbReference type="RefSeq" id="WP_092748427.1">
    <property type="nucleotide sequence ID" value="NZ_FMYL01000007.1"/>
</dbReference>
<keyword evidence="1" id="KW-0732">Signal</keyword>
<name>A0A1G6HT11_9GAMM</name>
<dbReference type="OrthoDB" id="6007799at2"/>
<dbReference type="Pfam" id="PF11306">
    <property type="entry name" value="DUF3108"/>
    <property type="match status" value="1"/>
</dbReference>
<sequence>MINLKIATLRLAVSSCVLMSVSAFAITPFEATYQFSYNGKNISTATRSLSQVNNDTWNYKFSAKAGFIASASESSQFSIKNGQLISNNFNRTTKYIGISDKLSIDFNHAKNTIYTQKNDTKRSFKLEYNPLDELNAEIQIREDLLNKKLKSTYYITDAKGVDARKFVNMGEETIQTPYGTLNTVKFKLEYNKPERNTMFWLAPQFGYLPVKVAHNDEGNSYGITLISYKNQ</sequence>
<dbReference type="InterPro" id="IPR021457">
    <property type="entry name" value="DUF3108"/>
</dbReference>
<dbReference type="AlphaFoldDB" id="A0A1G6HT11"/>
<keyword evidence="3" id="KW-1185">Reference proteome</keyword>
<organism evidence="2 3">
    <name type="scientific">Acinetobacter boissieri</name>
    <dbReference type="NCBI Taxonomy" id="1219383"/>
    <lineage>
        <taxon>Bacteria</taxon>
        <taxon>Pseudomonadati</taxon>
        <taxon>Pseudomonadota</taxon>
        <taxon>Gammaproteobacteria</taxon>
        <taxon>Moraxellales</taxon>
        <taxon>Moraxellaceae</taxon>
        <taxon>Acinetobacter</taxon>
    </lineage>
</organism>